<accession>A0A1Y5SL05</accession>
<dbReference type="InterPro" id="IPR015422">
    <property type="entry name" value="PyrdxlP-dep_Trfase_small"/>
</dbReference>
<dbReference type="InterPro" id="IPR015421">
    <property type="entry name" value="PyrdxlP-dep_Trfase_major"/>
</dbReference>
<comment type="cofactor">
    <cofactor evidence="1">
        <name>pyridoxal 5'-phosphate</name>
        <dbReference type="ChEBI" id="CHEBI:597326"/>
    </cofactor>
</comment>
<evidence type="ECO:0000313" key="4">
    <source>
        <dbReference type="Proteomes" id="UP000193900"/>
    </source>
</evidence>
<dbReference type="SUPFAM" id="SSF53383">
    <property type="entry name" value="PLP-dependent transferases"/>
    <property type="match status" value="1"/>
</dbReference>
<dbReference type="Pfam" id="PF00155">
    <property type="entry name" value="Aminotran_1_2"/>
    <property type="match status" value="1"/>
</dbReference>
<evidence type="ECO:0000313" key="3">
    <source>
        <dbReference type="EMBL" id="SLN42854.1"/>
    </source>
</evidence>
<dbReference type="CDD" id="cd00609">
    <property type="entry name" value="AAT_like"/>
    <property type="match status" value="1"/>
</dbReference>
<dbReference type="InterPro" id="IPR004839">
    <property type="entry name" value="Aminotransferase_I/II_large"/>
</dbReference>
<dbReference type="Gene3D" id="3.90.1150.10">
    <property type="entry name" value="Aspartate Aminotransferase, domain 1"/>
    <property type="match status" value="1"/>
</dbReference>
<dbReference type="GO" id="GO:0016829">
    <property type="term" value="F:lyase activity"/>
    <property type="evidence" value="ECO:0007669"/>
    <property type="project" value="UniProtKB-KW"/>
</dbReference>
<name>A0A1Y5SL05_9RHOB</name>
<dbReference type="OrthoDB" id="9803354at2"/>
<reference evidence="3 4" key="1">
    <citation type="submission" date="2017-03" db="EMBL/GenBank/DDBJ databases">
        <authorList>
            <person name="Afonso C.L."/>
            <person name="Miller P.J."/>
            <person name="Scott M.A."/>
            <person name="Spackman E."/>
            <person name="Goraichik I."/>
            <person name="Dimitrov K.M."/>
            <person name="Suarez D.L."/>
            <person name="Swayne D.E."/>
        </authorList>
    </citation>
    <scope>NUCLEOTIDE SEQUENCE [LARGE SCALE GENOMIC DNA]</scope>
    <source>
        <strain evidence="3 4">CECT 7023</strain>
    </source>
</reference>
<dbReference type="PROSITE" id="PS00105">
    <property type="entry name" value="AA_TRANSFER_CLASS_1"/>
    <property type="match status" value="1"/>
</dbReference>
<dbReference type="GO" id="GO:0008483">
    <property type="term" value="F:transaminase activity"/>
    <property type="evidence" value="ECO:0007669"/>
    <property type="project" value="UniProtKB-KW"/>
</dbReference>
<dbReference type="GO" id="GO:0030170">
    <property type="term" value="F:pyridoxal phosphate binding"/>
    <property type="evidence" value="ECO:0007669"/>
    <property type="project" value="InterPro"/>
</dbReference>
<protein>
    <recommendedName>
        <fullName evidence="1">Aminotransferase</fullName>
        <ecNumber evidence="1">2.6.1.-</ecNumber>
    </recommendedName>
</protein>
<keyword evidence="4" id="KW-1185">Reference proteome</keyword>
<gene>
    <name evidence="3" type="primary">vioD</name>
    <name evidence="3" type="ORF">ROA7023_01734</name>
</gene>
<dbReference type="InterPro" id="IPR015424">
    <property type="entry name" value="PyrdxlP-dep_Trfase"/>
</dbReference>
<dbReference type="EMBL" id="FWFZ01000007">
    <property type="protein sequence ID" value="SLN42854.1"/>
    <property type="molecule type" value="Genomic_DNA"/>
</dbReference>
<comment type="similarity">
    <text evidence="1">Belongs to the class-I pyridoxal-phosphate-dependent aminotransferase family.</text>
</comment>
<dbReference type="InterPro" id="IPR004838">
    <property type="entry name" value="NHTrfase_class1_PyrdxlP-BS"/>
</dbReference>
<dbReference type="EC" id="2.6.1.-" evidence="1"/>
<dbReference type="AlphaFoldDB" id="A0A1Y5SL05"/>
<keyword evidence="3" id="KW-0456">Lyase</keyword>
<keyword evidence="1" id="KW-0032">Aminotransferase</keyword>
<evidence type="ECO:0000259" key="2">
    <source>
        <dbReference type="Pfam" id="PF00155"/>
    </source>
</evidence>
<keyword evidence="1" id="KW-0808">Transferase</keyword>
<dbReference type="RefSeq" id="WP_085878607.1">
    <property type="nucleotide sequence ID" value="NZ_FWFZ01000007.1"/>
</dbReference>
<dbReference type="Proteomes" id="UP000193900">
    <property type="component" value="Unassembled WGS sequence"/>
</dbReference>
<evidence type="ECO:0000256" key="1">
    <source>
        <dbReference type="RuleBase" id="RU000481"/>
    </source>
</evidence>
<organism evidence="3 4">
    <name type="scientific">Roseisalinus antarcticus</name>
    <dbReference type="NCBI Taxonomy" id="254357"/>
    <lineage>
        <taxon>Bacteria</taxon>
        <taxon>Pseudomonadati</taxon>
        <taxon>Pseudomonadota</taxon>
        <taxon>Alphaproteobacteria</taxon>
        <taxon>Rhodobacterales</taxon>
        <taxon>Roseobacteraceae</taxon>
        <taxon>Roseisalinus</taxon>
    </lineage>
</organism>
<feature type="domain" description="Aminotransferase class I/classII large" evidence="2">
    <location>
        <begin position="56"/>
        <end position="355"/>
    </location>
</feature>
<sequence length="382" mass="40032">MQIPPFGVEQWMNTWENNCALNLAETCVQSLTVGELLEIAGLRGGLEAALADLPLTYGPITGSERLRGLVAGLHAAKRAGNVLVTHGTIGANMLIYQTLVEPGDRVVAITPTYQQHTAIPRSLGAEVADLPLRAEDGYLPDLDRLRALVTPGTRIIALTNPNNPTGSLMPAPMLDAIVEIARAAGAWILSDEVYRGTAPEGLTPAIADLYERGISTGGMSKAFSLAGLRLGWIVGPPELIAAAEVHRDYSTISVGRVDDYLACLALTEASAILGRARRIAGENRAVLADWIAATPGVSWVPPRAGTTALLHYDWAEPSYALAERLIAETGVMFTPGSVMGMEGTLRIGYACAPDVLTAGLARLAPAMAPPASASASAAAART</sequence>
<dbReference type="Gene3D" id="3.40.640.10">
    <property type="entry name" value="Type I PLP-dependent aspartate aminotransferase-like (Major domain)"/>
    <property type="match status" value="1"/>
</dbReference>
<dbReference type="PANTHER" id="PTHR43510:SF1">
    <property type="entry name" value="AMINOTRANSFERASE FUNCTION, HYPOTHETICAL (EUROFUNG)"/>
    <property type="match status" value="1"/>
</dbReference>
<proteinExistence type="inferred from homology"/>
<dbReference type="PANTHER" id="PTHR43510">
    <property type="entry name" value="AMINOTRANSFERASE FUNCTION, HYPOTHETICAL (EUROFUNG)"/>
    <property type="match status" value="1"/>
</dbReference>